<feature type="domain" description="Enoyl reductase (ER)" evidence="3">
    <location>
        <begin position="10"/>
        <end position="310"/>
    </location>
</feature>
<dbReference type="PANTHER" id="PTHR48106">
    <property type="entry name" value="QUINONE OXIDOREDUCTASE PIG3-RELATED"/>
    <property type="match status" value="1"/>
</dbReference>
<dbReference type="SUPFAM" id="SSF51735">
    <property type="entry name" value="NAD(P)-binding Rossmann-fold domains"/>
    <property type="match status" value="1"/>
</dbReference>
<dbReference type="Pfam" id="PF13602">
    <property type="entry name" value="ADH_zinc_N_2"/>
    <property type="match status" value="1"/>
</dbReference>
<evidence type="ECO:0000256" key="1">
    <source>
        <dbReference type="ARBA" id="ARBA00022857"/>
    </source>
</evidence>
<dbReference type="GO" id="GO:0070402">
    <property type="term" value="F:NADPH binding"/>
    <property type="evidence" value="ECO:0007669"/>
    <property type="project" value="TreeGrafter"/>
</dbReference>
<sequence length="313" mass="31858">MQAIVVNEFGSAEQLSLANLPDRRPGDGEVVIDVEAAGVGLVDVLQRQGLLGVSAPGYIPGLEVAGRVASVGAGADERLVGKLVFAQGQGGYAQQFVASSSRLVVLPEGVSAEAAVALGTNALVAHFSIRQARLRPGESILVRGASGGIGAMAAQMAAEAGAVVTAVTNADASEGVAALGVRHVLRRGTDPEPEGPFDVIVDPVAGEAVPSLIRTLAPNGRYVINGAAAGFPPADIGGALLQGFSRSPTYSFLSLDSVPQDDVLSAATEIFAKSAGGEIRPLVAEVLPLHEAVRAHKILESGRKFGKVVLRPS</sequence>
<dbReference type="SMART" id="SM00829">
    <property type="entry name" value="PKS_ER"/>
    <property type="match status" value="1"/>
</dbReference>
<dbReference type="RefSeq" id="WP_306883934.1">
    <property type="nucleotide sequence ID" value="NZ_JAUSUL010000001.1"/>
</dbReference>
<keyword evidence="5" id="KW-1185">Reference proteome</keyword>
<gene>
    <name evidence="4" type="ORF">J2S73_000593</name>
</gene>
<keyword evidence="2 4" id="KW-0560">Oxidoreductase</keyword>
<evidence type="ECO:0000313" key="5">
    <source>
        <dbReference type="Proteomes" id="UP001229244"/>
    </source>
</evidence>
<dbReference type="Proteomes" id="UP001229244">
    <property type="component" value="Unassembled WGS sequence"/>
</dbReference>
<name>A0AAE4AQJ5_9HYPH</name>
<reference evidence="4" key="1">
    <citation type="submission" date="2023-07" db="EMBL/GenBank/DDBJ databases">
        <title>Genomic Encyclopedia of Type Strains, Phase IV (KMG-IV): sequencing the most valuable type-strain genomes for metagenomic binning, comparative biology and taxonomic classification.</title>
        <authorList>
            <person name="Goeker M."/>
        </authorList>
    </citation>
    <scope>NUCLEOTIDE SEQUENCE</scope>
    <source>
        <strain evidence="4">DSM 21202</strain>
    </source>
</reference>
<dbReference type="EC" id="1.6.5.5" evidence="4"/>
<dbReference type="GO" id="GO:0003960">
    <property type="term" value="F:quinone reductase (NADPH) activity"/>
    <property type="evidence" value="ECO:0007669"/>
    <property type="project" value="UniProtKB-EC"/>
</dbReference>
<evidence type="ECO:0000256" key="2">
    <source>
        <dbReference type="ARBA" id="ARBA00023002"/>
    </source>
</evidence>
<dbReference type="InterPro" id="IPR020843">
    <property type="entry name" value="ER"/>
</dbReference>
<dbReference type="AlphaFoldDB" id="A0AAE4AQJ5"/>
<dbReference type="InterPro" id="IPR036291">
    <property type="entry name" value="NAD(P)-bd_dom_sf"/>
</dbReference>
<dbReference type="Gene3D" id="3.40.50.720">
    <property type="entry name" value="NAD(P)-binding Rossmann-like Domain"/>
    <property type="match status" value="1"/>
</dbReference>
<evidence type="ECO:0000259" key="3">
    <source>
        <dbReference type="SMART" id="SM00829"/>
    </source>
</evidence>
<dbReference type="EMBL" id="JAUSUL010000001">
    <property type="protein sequence ID" value="MDQ0314156.1"/>
    <property type="molecule type" value="Genomic_DNA"/>
</dbReference>
<dbReference type="InterPro" id="IPR013154">
    <property type="entry name" value="ADH-like_N"/>
</dbReference>
<dbReference type="InterPro" id="IPR011032">
    <property type="entry name" value="GroES-like_sf"/>
</dbReference>
<dbReference type="Pfam" id="PF08240">
    <property type="entry name" value="ADH_N"/>
    <property type="match status" value="1"/>
</dbReference>
<dbReference type="SUPFAM" id="SSF50129">
    <property type="entry name" value="GroES-like"/>
    <property type="match status" value="1"/>
</dbReference>
<proteinExistence type="predicted"/>
<protein>
    <submittedName>
        <fullName evidence="4">NADPH2:quinone reductase</fullName>
        <ecNumber evidence="4">1.6.5.5</ecNumber>
    </submittedName>
</protein>
<evidence type="ECO:0000313" key="4">
    <source>
        <dbReference type="EMBL" id="MDQ0314156.1"/>
    </source>
</evidence>
<organism evidence="4 5">
    <name type="scientific">Amorphus orientalis</name>
    <dbReference type="NCBI Taxonomy" id="649198"/>
    <lineage>
        <taxon>Bacteria</taxon>
        <taxon>Pseudomonadati</taxon>
        <taxon>Pseudomonadota</taxon>
        <taxon>Alphaproteobacteria</taxon>
        <taxon>Hyphomicrobiales</taxon>
        <taxon>Amorphaceae</taxon>
        <taxon>Amorphus</taxon>
    </lineage>
</organism>
<accession>A0AAE4AQJ5</accession>
<keyword evidence="1" id="KW-0521">NADP</keyword>
<comment type="caution">
    <text evidence="4">The sequence shown here is derived from an EMBL/GenBank/DDBJ whole genome shotgun (WGS) entry which is preliminary data.</text>
</comment>
<dbReference type="Gene3D" id="3.90.180.10">
    <property type="entry name" value="Medium-chain alcohol dehydrogenases, catalytic domain"/>
    <property type="match status" value="1"/>
</dbReference>